<accession>B1WYK9</accession>
<keyword evidence="1" id="KW-0472">Membrane</keyword>
<feature type="transmembrane region" description="Helical" evidence="1">
    <location>
        <begin position="27"/>
        <end position="46"/>
    </location>
</feature>
<organism evidence="2 3">
    <name type="scientific">Crocosphaera subtropica (strain ATCC 51142 / BH68)</name>
    <name type="common">Cyanothece sp. (strain ATCC 51142)</name>
    <dbReference type="NCBI Taxonomy" id="43989"/>
    <lineage>
        <taxon>Bacteria</taxon>
        <taxon>Bacillati</taxon>
        <taxon>Cyanobacteriota</taxon>
        <taxon>Cyanophyceae</taxon>
        <taxon>Oscillatoriophycideae</taxon>
        <taxon>Chroococcales</taxon>
        <taxon>Aphanothecaceae</taxon>
        <taxon>Crocosphaera</taxon>
        <taxon>Crocosphaera subtropica</taxon>
    </lineage>
</organism>
<evidence type="ECO:0000256" key="1">
    <source>
        <dbReference type="SAM" id="Phobius"/>
    </source>
</evidence>
<dbReference type="HOGENOM" id="CLU_111107_0_0_3"/>
<keyword evidence="3" id="KW-1185">Reference proteome</keyword>
<sequence>MLFSQFPNQKFWGLLEYKPQWTLTLRGWLLLFLVLILVVIGFVLFINPFLRVYRPVEAEVMVIEGWVPDITIEGAIAQFQDKNYRLMITTGNEIGRGKYLSDYKTFADLAAATAIALGLDRDQVVSVPNKTVSVNRTAASAEAVKQWLLASDLNIKAINIYSYDVHTRRSWLIFRTLLEPEIKVGAIAFSTPNSKSWWKTSAGIKSVIMETIAYLYTKFIWPFET</sequence>
<proteinExistence type="predicted"/>
<gene>
    <name evidence="2" type="ordered locus">cce_1676</name>
</gene>
<dbReference type="OrthoDB" id="9808742at2"/>
<reference evidence="2 3" key="1">
    <citation type="journal article" date="2008" name="Proc. Natl. Acad. Sci. U.S.A.">
        <title>The genome of Cyanothece 51142, a unicellular diazotrophic cyanobacterium important in the marine nitrogen cycle.</title>
        <authorList>
            <person name="Welsh E.A."/>
            <person name="Liberton M."/>
            <person name="Stoeckel J."/>
            <person name="Loh T."/>
            <person name="Elvitigala T."/>
            <person name="Wang C."/>
            <person name="Wollam A."/>
            <person name="Fulton R.S."/>
            <person name="Clifton S.W."/>
            <person name="Jacobs J.M."/>
            <person name="Aurora R."/>
            <person name="Ghosh B.K."/>
            <person name="Sherman L.A."/>
            <person name="Smith R.D."/>
            <person name="Wilson R.K."/>
            <person name="Pakrasi H.B."/>
        </authorList>
    </citation>
    <scope>NUCLEOTIDE SEQUENCE [LARGE SCALE GENOMIC DNA]</scope>
    <source>
        <strain evidence="3">ATCC 51142 / BH68</strain>
    </source>
</reference>
<dbReference type="eggNOG" id="COG1434">
    <property type="taxonomic scope" value="Bacteria"/>
</dbReference>
<name>B1WYK9_CROS5</name>
<dbReference type="AlphaFoldDB" id="B1WYK9"/>
<keyword evidence="1" id="KW-0812">Transmembrane</keyword>
<protein>
    <submittedName>
        <fullName evidence="2">Uncharacterized protein</fullName>
    </submittedName>
</protein>
<dbReference type="EMBL" id="CP000806">
    <property type="protein sequence ID" value="ACB51026.1"/>
    <property type="molecule type" value="Genomic_DNA"/>
</dbReference>
<dbReference type="KEGG" id="cyt:cce_1676"/>
<dbReference type="STRING" id="43989.cce_1676"/>
<dbReference type="Proteomes" id="UP000001203">
    <property type="component" value="Chromosome circular"/>
</dbReference>
<evidence type="ECO:0000313" key="3">
    <source>
        <dbReference type="Proteomes" id="UP000001203"/>
    </source>
</evidence>
<evidence type="ECO:0000313" key="2">
    <source>
        <dbReference type="EMBL" id="ACB51026.1"/>
    </source>
</evidence>
<dbReference type="RefSeq" id="WP_009544474.1">
    <property type="nucleotide sequence ID" value="NC_010546.1"/>
</dbReference>
<keyword evidence="1" id="KW-1133">Transmembrane helix</keyword>